<dbReference type="RefSeq" id="WP_170130835.1">
    <property type="nucleotide sequence ID" value="NZ_QJSX01000001.1"/>
</dbReference>
<evidence type="ECO:0000313" key="3">
    <source>
        <dbReference type="Proteomes" id="UP000248326"/>
    </source>
</evidence>
<keyword evidence="3" id="KW-1185">Reference proteome</keyword>
<feature type="transmembrane region" description="Helical" evidence="1">
    <location>
        <begin position="32"/>
        <end position="49"/>
    </location>
</feature>
<accession>A0A318SH79</accession>
<evidence type="ECO:0000256" key="1">
    <source>
        <dbReference type="SAM" id="Phobius"/>
    </source>
</evidence>
<name>A0A318SH79_9DEIO</name>
<dbReference type="Proteomes" id="UP000248326">
    <property type="component" value="Unassembled WGS sequence"/>
</dbReference>
<sequence>MQTLLIALVVLLNVGGIITVVINVGQGHPRWLTDLLIVIVLDIVGFTLLRSMREDG</sequence>
<reference evidence="2 3" key="1">
    <citation type="submission" date="2018-06" db="EMBL/GenBank/DDBJ databases">
        <title>Genomic Encyclopedia of Type Strains, Phase IV (KMG-IV): sequencing the most valuable type-strain genomes for metagenomic binning, comparative biology and taxonomic classification.</title>
        <authorList>
            <person name="Goeker M."/>
        </authorList>
    </citation>
    <scope>NUCLEOTIDE SEQUENCE [LARGE SCALE GENOMIC DNA]</scope>
    <source>
        <strain evidence="2 3">DSM 18048</strain>
    </source>
</reference>
<comment type="caution">
    <text evidence="2">The sequence shown here is derived from an EMBL/GenBank/DDBJ whole genome shotgun (WGS) entry which is preliminary data.</text>
</comment>
<protein>
    <submittedName>
        <fullName evidence="2">Uncharacterized protein</fullName>
    </submittedName>
</protein>
<gene>
    <name evidence="2" type="ORF">DES52_101279</name>
</gene>
<keyword evidence="1" id="KW-1133">Transmembrane helix</keyword>
<organism evidence="2 3">
    <name type="scientific">Deinococcus yavapaiensis KR-236</name>
    <dbReference type="NCBI Taxonomy" id="694435"/>
    <lineage>
        <taxon>Bacteria</taxon>
        <taxon>Thermotogati</taxon>
        <taxon>Deinococcota</taxon>
        <taxon>Deinococci</taxon>
        <taxon>Deinococcales</taxon>
        <taxon>Deinococcaceae</taxon>
        <taxon>Deinococcus</taxon>
    </lineage>
</organism>
<proteinExistence type="predicted"/>
<keyword evidence="1" id="KW-0812">Transmembrane</keyword>
<dbReference type="AlphaFoldDB" id="A0A318SH79"/>
<dbReference type="EMBL" id="QJSX01000001">
    <property type="protein sequence ID" value="PYE56475.1"/>
    <property type="molecule type" value="Genomic_DNA"/>
</dbReference>
<evidence type="ECO:0000313" key="2">
    <source>
        <dbReference type="EMBL" id="PYE56475.1"/>
    </source>
</evidence>
<keyword evidence="1" id="KW-0472">Membrane</keyword>